<reference evidence="2 3" key="1">
    <citation type="submission" date="2024-03" db="EMBL/GenBank/DDBJ databases">
        <authorList>
            <person name="Martinez-Hernandez J."/>
        </authorList>
    </citation>
    <scope>NUCLEOTIDE SEQUENCE [LARGE SCALE GENOMIC DNA]</scope>
</reference>
<evidence type="ECO:0000256" key="1">
    <source>
        <dbReference type="SAM" id="MobiDB-lite"/>
    </source>
</evidence>
<comment type="caution">
    <text evidence="2">The sequence shown here is derived from an EMBL/GenBank/DDBJ whole genome shotgun (WGS) entry which is preliminary data.</text>
</comment>
<proteinExistence type="predicted"/>
<evidence type="ECO:0000313" key="3">
    <source>
        <dbReference type="Proteomes" id="UP001497480"/>
    </source>
</evidence>
<evidence type="ECO:0000313" key="2">
    <source>
        <dbReference type="EMBL" id="CAL0335266.1"/>
    </source>
</evidence>
<dbReference type="Proteomes" id="UP001497480">
    <property type="component" value="Unassembled WGS sequence"/>
</dbReference>
<evidence type="ECO:0008006" key="4">
    <source>
        <dbReference type="Google" id="ProtNLM"/>
    </source>
</evidence>
<feature type="compositionally biased region" description="Basic residues" evidence="1">
    <location>
        <begin position="24"/>
        <end position="41"/>
    </location>
</feature>
<dbReference type="Pfam" id="PF05553">
    <property type="entry name" value="DUF761"/>
    <property type="match status" value="1"/>
</dbReference>
<accession>A0AAV1YPG0</accession>
<keyword evidence="3" id="KW-1185">Reference proteome</keyword>
<protein>
    <recommendedName>
        <fullName evidence="4">Cotton fiber protein</fullName>
    </recommendedName>
</protein>
<name>A0AAV1YPG0_LUPLU</name>
<organism evidence="2 3">
    <name type="scientific">Lupinus luteus</name>
    <name type="common">European yellow lupine</name>
    <dbReference type="NCBI Taxonomy" id="3873"/>
    <lineage>
        <taxon>Eukaryota</taxon>
        <taxon>Viridiplantae</taxon>
        <taxon>Streptophyta</taxon>
        <taxon>Embryophyta</taxon>
        <taxon>Tracheophyta</taxon>
        <taxon>Spermatophyta</taxon>
        <taxon>Magnoliopsida</taxon>
        <taxon>eudicotyledons</taxon>
        <taxon>Gunneridae</taxon>
        <taxon>Pentapetalae</taxon>
        <taxon>rosids</taxon>
        <taxon>fabids</taxon>
        <taxon>Fabales</taxon>
        <taxon>Fabaceae</taxon>
        <taxon>Papilionoideae</taxon>
        <taxon>50 kb inversion clade</taxon>
        <taxon>genistoids sensu lato</taxon>
        <taxon>core genistoids</taxon>
        <taxon>Genisteae</taxon>
        <taxon>Lupinus</taxon>
    </lineage>
</organism>
<feature type="region of interest" description="Disordered" evidence="1">
    <location>
        <begin position="24"/>
        <end position="51"/>
    </location>
</feature>
<gene>
    <name evidence="2" type="ORF">LLUT_LOCUS36326</name>
</gene>
<dbReference type="EMBL" id="CAXHTB010000026">
    <property type="protein sequence ID" value="CAL0335266.1"/>
    <property type="molecule type" value="Genomic_DNA"/>
</dbReference>
<dbReference type="InterPro" id="IPR008480">
    <property type="entry name" value="DUF761_pln"/>
</dbReference>
<sequence>MFFTRLPLAKKAWKSITSTLGKIHKIHRSKSKSMKKPKKHINTTSSKPTKAIVAKHSRHNRRLVKIKSVIYSFKKKHAPIYIDKLFKESYSCDMVGKLKPEIIAHNNHTLIEKSEKVTHEKVVEEEEVVGTSKGCNSNDDDNLWESMELASPLMHGIDERAEEFIARFREEMAAQEKLARNL</sequence>
<dbReference type="AlphaFoldDB" id="A0AAV1YPG0"/>